<dbReference type="AlphaFoldDB" id="A0A454CXD6"/>
<dbReference type="Proteomes" id="UP000008367">
    <property type="component" value="Unassembled WGS sequence"/>
</dbReference>
<organism evidence="1 2">
    <name type="scientific">Vibrio harveyi</name>
    <name type="common">Beneckea harveyi</name>
    <dbReference type="NCBI Taxonomy" id="669"/>
    <lineage>
        <taxon>Bacteria</taxon>
        <taxon>Pseudomonadati</taxon>
        <taxon>Pseudomonadota</taxon>
        <taxon>Gammaproteobacteria</taxon>
        <taxon>Vibrionales</taxon>
        <taxon>Vibrionaceae</taxon>
        <taxon>Vibrio</taxon>
    </lineage>
</organism>
<evidence type="ECO:0000313" key="1">
    <source>
        <dbReference type="EMBL" id="EKM31053.1"/>
    </source>
</evidence>
<comment type="caution">
    <text evidence="1">The sequence shown here is derived from an EMBL/GenBank/DDBJ whole genome shotgun (WGS) entry which is preliminary data.</text>
</comment>
<protein>
    <submittedName>
        <fullName evidence="1">Uncharacterized protein</fullName>
    </submittedName>
</protein>
<sequence length="46" mass="5403">MWAHVHTGFLFVGFYWRGISPCLWSISSQIHSLLYFAVFTEFDFSA</sequence>
<dbReference type="EMBL" id="AJSR01001361">
    <property type="protein sequence ID" value="EKM31053.1"/>
    <property type="molecule type" value="Genomic_DNA"/>
</dbReference>
<accession>A0A454CXD6</accession>
<evidence type="ECO:0000313" key="2">
    <source>
        <dbReference type="Proteomes" id="UP000008367"/>
    </source>
</evidence>
<proteinExistence type="predicted"/>
<name>A0A454CXD6_VIBHA</name>
<reference evidence="1 2" key="1">
    <citation type="submission" date="2012-10" db="EMBL/GenBank/DDBJ databases">
        <title>Genome sequence of Vibrio Cholerae HENC-02.</title>
        <authorList>
            <person name="Eppinger M."/>
            <person name="Hasan N.A."/>
            <person name="Sengamalay N."/>
            <person name="Hine E."/>
            <person name="Su Q."/>
            <person name="Daugherty S.C."/>
            <person name="Young S."/>
            <person name="Sadzewicz L."/>
            <person name="Tallon L."/>
            <person name="Cebula T.A."/>
            <person name="Ravel J."/>
            <person name="Colwell R.R."/>
        </authorList>
    </citation>
    <scope>NUCLEOTIDE SEQUENCE [LARGE SCALE GENOMIC DNA]</scope>
    <source>
        <strain evidence="1 2">HENC-02</strain>
    </source>
</reference>
<gene>
    <name evidence="1" type="ORF">VCHENC02_3268</name>
</gene>